<reference evidence="1" key="1">
    <citation type="submission" date="2022-01" db="EMBL/GenBank/DDBJ databases">
        <authorList>
            <person name="Jo J.-H."/>
            <person name="Im W.-T."/>
        </authorList>
    </citation>
    <scope>NUCLEOTIDE SEQUENCE</scope>
    <source>
        <strain evidence="1">NA20</strain>
    </source>
</reference>
<proteinExistence type="predicted"/>
<sequence>MISRKKSVLLIVAISFAAFLLMALKPLPRPTLNNCRKQTGVVSTIESGDGKADIVITLQGDDHYYYINRGQERGLSIPCLITKLKNREIEVLTVKHWTPLDPSSNTRHVARIACEGAEVYSEL</sequence>
<evidence type="ECO:0000313" key="2">
    <source>
        <dbReference type="Proteomes" id="UP001165367"/>
    </source>
</evidence>
<keyword evidence="2" id="KW-1185">Reference proteome</keyword>
<organism evidence="1 2">
    <name type="scientific">Terrimonas ginsenosidimutans</name>
    <dbReference type="NCBI Taxonomy" id="2908004"/>
    <lineage>
        <taxon>Bacteria</taxon>
        <taxon>Pseudomonadati</taxon>
        <taxon>Bacteroidota</taxon>
        <taxon>Chitinophagia</taxon>
        <taxon>Chitinophagales</taxon>
        <taxon>Chitinophagaceae</taxon>
        <taxon>Terrimonas</taxon>
    </lineage>
</organism>
<dbReference type="RefSeq" id="WP_237875348.1">
    <property type="nucleotide sequence ID" value="NZ_JAKLTR010000015.1"/>
</dbReference>
<dbReference type="Proteomes" id="UP001165367">
    <property type="component" value="Unassembled WGS sequence"/>
</dbReference>
<protein>
    <submittedName>
        <fullName evidence="1">Uncharacterized protein</fullName>
    </submittedName>
</protein>
<accession>A0ABS9KWW1</accession>
<comment type="caution">
    <text evidence="1">The sequence shown here is derived from an EMBL/GenBank/DDBJ whole genome shotgun (WGS) entry which is preliminary data.</text>
</comment>
<dbReference type="EMBL" id="JAKLTR010000015">
    <property type="protein sequence ID" value="MCG2616811.1"/>
    <property type="molecule type" value="Genomic_DNA"/>
</dbReference>
<name>A0ABS9KWW1_9BACT</name>
<evidence type="ECO:0000313" key="1">
    <source>
        <dbReference type="EMBL" id="MCG2616811.1"/>
    </source>
</evidence>
<gene>
    <name evidence="1" type="ORF">LZZ85_21105</name>
</gene>